<evidence type="ECO:0000313" key="2">
    <source>
        <dbReference type="EMBL" id="MEN7431680.1"/>
    </source>
</evidence>
<sequence>MMISSLATVGVAQTQSVTPGEKVISVLNQFGVELRGMIHPGNKPEGQGTSGPASAAYAYDMGNLYTQYRQSSGLSPMQASSESTLFQAGLALKYGGGNCDHYSALGEFYLSRVIKPKLEMEGLATIESYERKSDLVAKHSFLEVKVAGVPGLIVFDPWAASSPDKALAGYASEYQFDVAGGRGEGAIAIDKWGMPDEFSIGDIDNVTQQLRQFTDTWETNLQQNRPNEYQDIKQRAESGNVVFTAYGNDTGFSQGMNAYAAGLHLGEGGSVSAWYRTPIAPPVLARQDSDESMKSHQSSNSDMSIT</sequence>
<feature type="region of interest" description="Disordered" evidence="1">
    <location>
        <begin position="285"/>
        <end position="306"/>
    </location>
</feature>
<evidence type="ECO:0000256" key="1">
    <source>
        <dbReference type="SAM" id="MobiDB-lite"/>
    </source>
</evidence>
<name>A0ABV0CKJ0_9NEIS</name>
<proteinExistence type="predicted"/>
<gene>
    <name evidence="2" type="ORF">VA599_13050</name>
</gene>
<keyword evidence="3" id="KW-1185">Reference proteome</keyword>
<evidence type="ECO:0000313" key="3">
    <source>
        <dbReference type="Proteomes" id="UP001405405"/>
    </source>
</evidence>
<comment type="caution">
    <text evidence="2">The sequence shown here is derived from an EMBL/GenBank/DDBJ whole genome shotgun (WGS) entry which is preliminary data.</text>
</comment>
<organism evidence="2 3">
    <name type="scientific">Chromobacterium indicum</name>
    <dbReference type="NCBI Taxonomy" id="3110228"/>
    <lineage>
        <taxon>Bacteria</taxon>
        <taxon>Pseudomonadati</taxon>
        <taxon>Pseudomonadota</taxon>
        <taxon>Betaproteobacteria</taxon>
        <taxon>Neisseriales</taxon>
        <taxon>Chromobacteriaceae</taxon>
        <taxon>Chromobacterium</taxon>
    </lineage>
</organism>
<reference evidence="2 3" key="1">
    <citation type="submission" date="2023-12" db="EMBL/GenBank/DDBJ databases">
        <title>Chromobacterium sp. strain TRC.1.1.SA producing antimicrobial pigment.</title>
        <authorList>
            <person name="Verma N."/>
            <person name="Choksket S."/>
            <person name="Pinnaka A.K."/>
            <person name="Korpole S."/>
        </authorList>
    </citation>
    <scope>NUCLEOTIDE SEQUENCE [LARGE SCALE GENOMIC DNA]</scope>
    <source>
        <strain evidence="2 3">TRC1.1.SA</strain>
    </source>
</reference>
<accession>A0ABV0CKJ0</accession>
<dbReference type="RefSeq" id="WP_152526956.1">
    <property type="nucleotide sequence ID" value="NZ_JAYFSJ010000008.1"/>
</dbReference>
<dbReference type="EMBL" id="JAYFSJ010000008">
    <property type="protein sequence ID" value="MEN7431680.1"/>
    <property type="molecule type" value="Genomic_DNA"/>
</dbReference>
<protein>
    <submittedName>
        <fullName evidence="2">Uncharacterized protein</fullName>
    </submittedName>
</protein>
<dbReference type="Proteomes" id="UP001405405">
    <property type="component" value="Unassembled WGS sequence"/>
</dbReference>
<feature type="compositionally biased region" description="Polar residues" evidence="1">
    <location>
        <begin position="295"/>
        <end position="306"/>
    </location>
</feature>